<feature type="non-terminal residue" evidence="1">
    <location>
        <position position="1"/>
    </location>
</feature>
<name>A0ABD2V4G1_9SOLN</name>
<gene>
    <name evidence="1" type="ORF">AABB24_002815</name>
</gene>
<comment type="caution">
    <text evidence="1">The sequence shown here is derived from an EMBL/GenBank/DDBJ whole genome shotgun (WGS) entry which is preliminary data.</text>
</comment>
<keyword evidence="2" id="KW-1185">Reference proteome</keyword>
<reference evidence="1 2" key="1">
    <citation type="submission" date="2024-05" db="EMBL/GenBank/DDBJ databases">
        <title>De novo assembly of an allotetraploid wild potato.</title>
        <authorList>
            <person name="Hosaka A.J."/>
        </authorList>
    </citation>
    <scope>NUCLEOTIDE SEQUENCE [LARGE SCALE GENOMIC DNA]</scope>
    <source>
        <tissue evidence="1">Young leaves</tissue>
    </source>
</reference>
<dbReference type="AlphaFoldDB" id="A0ABD2V4G1"/>
<accession>A0ABD2V4G1</accession>
<sequence>VLYQVFHCNKKNILLNKLFSCSVDCKLRKKLLPRVYYQIMSIDDWAGNCYLMILGLYAIDRGLYGYKKYWKKQNVKKEQNVKLKVLREINQQCEDRILAERESCFPLHPFMYSTPLSGTSLEEEEKGA</sequence>
<evidence type="ECO:0000313" key="1">
    <source>
        <dbReference type="EMBL" id="KAL3376057.1"/>
    </source>
</evidence>
<evidence type="ECO:0000313" key="2">
    <source>
        <dbReference type="Proteomes" id="UP001627284"/>
    </source>
</evidence>
<dbReference type="Proteomes" id="UP001627284">
    <property type="component" value="Unassembled WGS sequence"/>
</dbReference>
<protein>
    <submittedName>
        <fullName evidence="1">Uncharacterized protein</fullName>
    </submittedName>
</protein>
<dbReference type="EMBL" id="JBJKTR010000002">
    <property type="protein sequence ID" value="KAL3376057.1"/>
    <property type="molecule type" value="Genomic_DNA"/>
</dbReference>
<organism evidence="1 2">
    <name type="scientific">Solanum stoloniferum</name>
    <dbReference type="NCBI Taxonomy" id="62892"/>
    <lineage>
        <taxon>Eukaryota</taxon>
        <taxon>Viridiplantae</taxon>
        <taxon>Streptophyta</taxon>
        <taxon>Embryophyta</taxon>
        <taxon>Tracheophyta</taxon>
        <taxon>Spermatophyta</taxon>
        <taxon>Magnoliopsida</taxon>
        <taxon>eudicotyledons</taxon>
        <taxon>Gunneridae</taxon>
        <taxon>Pentapetalae</taxon>
        <taxon>asterids</taxon>
        <taxon>lamiids</taxon>
        <taxon>Solanales</taxon>
        <taxon>Solanaceae</taxon>
        <taxon>Solanoideae</taxon>
        <taxon>Solaneae</taxon>
        <taxon>Solanum</taxon>
    </lineage>
</organism>
<proteinExistence type="predicted"/>